<dbReference type="GO" id="GO:0003899">
    <property type="term" value="F:DNA-directed RNA polymerase activity"/>
    <property type="evidence" value="ECO:0007669"/>
    <property type="project" value="InterPro"/>
</dbReference>
<dbReference type="GO" id="GO:0006352">
    <property type="term" value="P:DNA-templated transcription initiation"/>
    <property type="evidence" value="ECO:0007669"/>
    <property type="project" value="InterPro"/>
</dbReference>
<proteinExistence type="predicted"/>
<evidence type="ECO:0000313" key="3">
    <source>
        <dbReference type="EMBL" id="NYE38020.1"/>
    </source>
</evidence>
<name>A0A7Y9KSZ0_9ACTN</name>
<gene>
    <name evidence="3" type="ORF">F4692_003165</name>
</gene>
<reference evidence="3 4" key="2">
    <citation type="submission" date="2020-08" db="EMBL/GenBank/DDBJ databases">
        <title>The Agave Microbiome: Exploring the role of microbial communities in plant adaptations to desert environments.</title>
        <authorList>
            <person name="Partida-Martinez L.P."/>
        </authorList>
    </citation>
    <scope>NUCLEOTIDE SEQUENCE [LARGE SCALE GENOMIC DNA]</scope>
    <source>
        <strain evidence="3 4">AT2.17</strain>
    </source>
</reference>
<dbReference type="Proteomes" id="UP000549911">
    <property type="component" value="Unassembled WGS sequence"/>
</dbReference>
<dbReference type="Gene3D" id="1.10.150.20">
    <property type="entry name" value="5' to 3' exonuclease, C-terminal subdomain"/>
    <property type="match status" value="1"/>
</dbReference>
<evidence type="ECO:0000313" key="4">
    <source>
        <dbReference type="Proteomes" id="UP000549911"/>
    </source>
</evidence>
<reference evidence="3 4" key="1">
    <citation type="submission" date="2020-07" db="EMBL/GenBank/DDBJ databases">
        <authorList>
            <person name="Partida-Martinez L."/>
            <person name="Huntemann M."/>
            <person name="Clum A."/>
            <person name="Wang J."/>
            <person name="Palaniappan K."/>
            <person name="Ritter S."/>
            <person name="Chen I.-M."/>
            <person name="Stamatis D."/>
            <person name="Reddy T."/>
            <person name="O'Malley R."/>
            <person name="Daum C."/>
            <person name="Shapiro N."/>
            <person name="Ivanova N."/>
            <person name="Kyrpides N."/>
            <person name="Woyke T."/>
        </authorList>
    </citation>
    <scope>NUCLEOTIDE SEQUENCE [LARGE SCALE GENOMIC DNA]</scope>
    <source>
        <strain evidence="3 4">AT2.17</strain>
    </source>
</reference>
<dbReference type="RefSeq" id="WP_179620649.1">
    <property type="nucleotide sequence ID" value="NZ_JACCBW010000003.1"/>
</dbReference>
<feature type="compositionally biased region" description="Basic and acidic residues" evidence="1">
    <location>
        <begin position="804"/>
        <end position="815"/>
    </location>
</feature>
<dbReference type="PROSITE" id="PS00716">
    <property type="entry name" value="SIGMA70_2"/>
    <property type="match status" value="1"/>
</dbReference>
<dbReference type="AlphaFoldDB" id="A0A7Y9KSZ0"/>
<dbReference type="InterPro" id="IPR013324">
    <property type="entry name" value="RNA_pol_sigma_r3/r4-like"/>
</dbReference>
<dbReference type="GO" id="GO:0003700">
    <property type="term" value="F:DNA-binding transcription factor activity"/>
    <property type="evidence" value="ECO:0007669"/>
    <property type="project" value="InterPro"/>
</dbReference>
<accession>A0A7Y9KSZ0</accession>
<comment type="caution">
    <text evidence="3">The sequence shown here is derived from an EMBL/GenBank/DDBJ whole genome shotgun (WGS) entry which is preliminary data.</text>
</comment>
<dbReference type="InterPro" id="IPR036388">
    <property type="entry name" value="WH-like_DNA-bd_sf"/>
</dbReference>
<dbReference type="EMBL" id="JACCBW010000003">
    <property type="protein sequence ID" value="NYE38020.1"/>
    <property type="molecule type" value="Genomic_DNA"/>
</dbReference>
<dbReference type="Pfam" id="PF03118">
    <property type="entry name" value="RNA_pol_A_CTD"/>
    <property type="match status" value="1"/>
</dbReference>
<dbReference type="Gene3D" id="1.10.10.10">
    <property type="entry name" value="Winged helix-like DNA-binding domain superfamily/Winged helix DNA-binding domain"/>
    <property type="match status" value="1"/>
</dbReference>
<sequence>MNGETDDMQPESRVDRLAELSLDSPELSPFRQSIREWTLFELLKADGFTTVGSVASLSRSELCDVPNIGEQSVDEVAELLDRIRTALRWDDPAPSSHLPVVDFDWEPQPLSPAGWDVVEERPKPKWQDLGGRAKVGDAPASPNTLGSEFPGLTLLAGRSLSDPLLKAAWVEPGDGLAHSWLARTGAALIGDLLALTRQDLLHLRGLGPSKVRRLYDYLGRLAGAAPTIVAWDDVAATPAPDTPSADSRRHAILEMVVAWASSVAGATTWGEALMVSAEAMPADVAGAWQELLAMDLPALVERSPLAEFLADDPRRSRVLIDRVASSEPLTLQELATEFGVTRERMRQIESKSLERLRSNFDSSPTWRVVRWAAERVVAQAGAYAPSDVLARALPRWSPAERHLVARLAGYERSDPALVREGLKLPNVAELPTMADTDFVVDEYEVVERLHALGVLEQHVEFALSSVTGVSRVDGQLVRWSGSVVDKAVAVLEIRDEPQNIDQLVSAAYGEGGSRSARNRIFEDPRLMRVTKNKVGLRRWGGVRYSGVAELMLDRLASGPMDLDELADELAERYEIASASVRMYAAAPAFKVTGDTIALRSRREPYVPRHKPWKVRGLYRQSDVRTTVWCTAVDNDMLRGSGRSIPQEIASDLGLRPGDRTELTTAAGLIPVAWSETTHSGPHIGSIRELLEDSGASVGDQLALRFNLADCGLEVRVIRPPTQDDVVEELARLTTLPKSLVAHRTRLAAAVGIAPADLVPALEARGDGEVASLVARLPLQAGGVHDHDADQTSNMAAGGGAAVSADRHPPRVDTPNRDSVAPNRGGRGATDLEREADSTSTALASDPDQATLEREYERAVANAMMQMRSIGYDEAALRKLVATVGSRRASELIADLAEPTAAFVALHRLGRLDLSIEAQMSSRPYRGLFESRHLSRITRRLQEHGFKVDL</sequence>
<dbReference type="PRINTS" id="PR00046">
    <property type="entry name" value="SIGMA70FCT"/>
</dbReference>
<dbReference type="SUPFAM" id="SSF47789">
    <property type="entry name" value="C-terminal domain of RNA polymerase alpha subunit"/>
    <property type="match status" value="1"/>
</dbReference>
<protein>
    <recommendedName>
        <fullName evidence="2">RNA polymerase sigma-70 domain-containing protein</fullName>
    </recommendedName>
</protein>
<feature type="region of interest" description="Disordered" evidence="1">
    <location>
        <begin position="782"/>
        <end position="850"/>
    </location>
</feature>
<dbReference type="SUPFAM" id="SSF88659">
    <property type="entry name" value="Sigma3 and sigma4 domains of RNA polymerase sigma factors"/>
    <property type="match status" value="1"/>
</dbReference>
<dbReference type="InterPro" id="IPR011260">
    <property type="entry name" value="RNAP_asu_C"/>
</dbReference>
<dbReference type="InterPro" id="IPR007630">
    <property type="entry name" value="RNA_pol_sigma70_r4"/>
</dbReference>
<organism evidence="3 4">
    <name type="scientific">Nocardioides cavernae</name>
    <dbReference type="NCBI Taxonomy" id="1921566"/>
    <lineage>
        <taxon>Bacteria</taxon>
        <taxon>Bacillati</taxon>
        <taxon>Actinomycetota</taxon>
        <taxon>Actinomycetes</taxon>
        <taxon>Propionibacteriales</taxon>
        <taxon>Nocardioidaceae</taxon>
        <taxon>Nocardioides</taxon>
    </lineage>
</organism>
<dbReference type="GO" id="GO:0003677">
    <property type="term" value="F:DNA binding"/>
    <property type="evidence" value="ECO:0007669"/>
    <property type="project" value="InterPro"/>
</dbReference>
<feature type="domain" description="RNA polymerase sigma-70" evidence="2">
    <location>
        <begin position="330"/>
        <end position="356"/>
    </location>
</feature>
<dbReference type="Pfam" id="PF04545">
    <property type="entry name" value="Sigma70_r4"/>
    <property type="match status" value="1"/>
</dbReference>
<evidence type="ECO:0000256" key="1">
    <source>
        <dbReference type="SAM" id="MobiDB-lite"/>
    </source>
</evidence>
<dbReference type="InterPro" id="IPR000943">
    <property type="entry name" value="RNA_pol_sigma70"/>
</dbReference>
<keyword evidence="4" id="KW-1185">Reference proteome</keyword>
<evidence type="ECO:0000259" key="2">
    <source>
        <dbReference type="PROSITE" id="PS00716"/>
    </source>
</evidence>